<accession>A0A7W8H8W6</accession>
<dbReference type="Pfam" id="PF08011">
    <property type="entry name" value="PDDEXK_9"/>
    <property type="match status" value="1"/>
</dbReference>
<dbReference type="Proteomes" id="UP000543642">
    <property type="component" value="Unassembled WGS sequence"/>
</dbReference>
<sequence length="89" mass="10323">MKNYIVLSNRESDNGRPDILVKYPSVRGKAVIFELKVSNTYSGLSAKCDEALEQIRDQKYNEALREEGYTDIFKYGVAFYRKECMVKVE</sequence>
<protein>
    <submittedName>
        <fullName evidence="1">Uncharacterized protein</fullName>
    </submittedName>
</protein>
<reference evidence="1 2" key="1">
    <citation type="submission" date="2020-08" db="EMBL/GenBank/DDBJ databases">
        <title>Genomic Encyclopedia of Type Strains, Phase IV (KMG-IV): sequencing the most valuable type-strain genomes for metagenomic binning, comparative biology and taxonomic classification.</title>
        <authorList>
            <person name="Goeker M."/>
        </authorList>
    </citation>
    <scope>NUCLEOTIDE SEQUENCE [LARGE SCALE GENOMIC DNA]</scope>
    <source>
        <strain evidence="1 2">DSM 106146</strain>
    </source>
</reference>
<gene>
    <name evidence="1" type="ORF">HNP82_001141</name>
</gene>
<comment type="caution">
    <text evidence="1">The sequence shown here is derived from an EMBL/GenBank/DDBJ whole genome shotgun (WGS) entry which is preliminary data.</text>
</comment>
<keyword evidence="2" id="KW-1185">Reference proteome</keyword>
<dbReference type="RefSeq" id="WP_330599450.1">
    <property type="nucleotide sequence ID" value="NZ_JACHFW010000003.1"/>
</dbReference>
<dbReference type="AlphaFoldDB" id="A0A7W8H8W6"/>
<dbReference type="EMBL" id="JACHFW010000003">
    <property type="protein sequence ID" value="MBB5264036.1"/>
    <property type="molecule type" value="Genomic_DNA"/>
</dbReference>
<name>A0A7W8H8W6_9FIRM</name>
<evidence type="ECO:0000313" key="1">
    <source>
        <dbReference type="EMBL" id="MBB5264036.1"/>
    </source>
</evidence>
<proteinExistence type="predicted"/>
<organism evidence="1 2">
    <name type="scientific">Catenibacillus scindens</name>
    <dbReference type="NCBI Taxonomy" id="673271"/>
    <lineage>
        <taxon>Bacteria</taxon>
        <taxon>Bacillati</taxon>
        <taxon>Bacillota</taxon>
        <taxon>Clostridia</taxon>
        <taxon>Lachnospirales</taxon>
        <taxon>Lachnospiraceae</taxon>
        <taxon>Catenibacillus</taxon>
    </lineage>
</organism>
<evidence type="ECO:0000313" key="2">
    <source>
        <dbReference type="Proteomes" id="UP000543642"/>
    </source>
</evidence>
<dbReference type="InterPro" id="IPR012547">
    <property type="entry name" value="PDDEXK_9"/>
</dbReference>